<proteinExistence type="predicted"/>
<dbReference type="Proteomes" id="UP000076660">
    <property type="component" value="Unassembled WGS sequence"/>
</dbReference>
<evidence type="ECO:0000313" key="9">
    <source>
        <dbReference type="Proteomes" id="UP000076660"/>
    </source>
</evidence>
<evidence type="ECO:0000256" key="3">
    <source>
        <dbReference type="ARBA" id="ARBA00022723"/>
    </source>
</evidence>
<evidence type="ECO:0000256" key="5">
    <source>
        <dbReference type="ARBA" id="ARBA00023014"/>
    </source>
</evidence>
<dbReference type="OrthoDB" id="9801424at2"/>
<keyword evidence="5" id="KW-0411">Iron-sulfur</keyword>
<dbReference type="GO" id="GO:0003824">
    <property type="term" value="F:catalytic activity"/>
    <property type="evidence" value="ECO:0007669"/>
    <property type="project" value="InterPro"/>
</dbReference>
<reference evidence="8 9" key="1">
    <citation type="submission" date="2016-12" db="EMBL/GenBank/DDBJ databases">
        <title>Amycolatopsis keratiniphila subsp. keratiniphila genome sequencing and assembly.</title>
        <authorList>
            <person name="Mayilraj S."/>
            <person name="Kaur N."/>
        </authorList>
    </citation>
    <scope>NUCLEOTIDE SEQUENCE [LARGE SCALE GENOMIC DNA]</scope>
    <source>
        <strain evidence="8 9">DSM 44409</strain>
    </source>
</reference>
<dbReference type="GO" id="GO:0005829">
    <property type="term" value="C:cytosol"/>
    <property type="evidence" value="ECO:0007669"/>
    <property type="project" value="TreeGrafter"/>
</dbReference>
<dbReference type="Gene3D" id="3.40.50.280">
    <property type="entry name" value="Cobalamin-binding domain"/>
    <property type="match status" value="1"/>
</dbReference>
<dbReference type="GO" id="GO:0046872">
    <property type="term" value="F:metal ion binding"/>
    <property type="evidence" value="ECO:0007669"/>
    <property type="project" value="UniProtKB-KW"/>
</dbReference>
<dbReference type="InterPro" id="IPR007197">
    <property type="entry name" value="rSAM"/>
</dbReference>
<dbReference type="SFLD" id="SFLDS00029">
    <property type="entry name" value="Radical_SAM"/>
    <property type="match status" value="1"/>
</dbReference>
<dbReference type="GO" id="GO:0031419">
    <property type="term" value="F:cobalamin binding"/>
    <property type="evidence" value="ECO:0007669"/>
    <property type="project" value="InterPro"/>
</dbReference>
<keyword evidence="3" id="KW-0479">Metal-binding</keyword>
<protein>
    <submittedName>
        <fullName evidence="8">Bacteriocin maturation radical SAM protein 1</fullName>
    </submittedName>
</protein>
<comment type="cofactor">
    <cofactor evidence="1">
        <name>[4Fe-4S] cluster</name>
        <dbReference type="ChEBI" id="CHEBI:49883"/>
    </cofactor>
</comment>
<dbReference type="RefSeq" id="WP_063274883.1">
    <property type="nucleotide sequence ID" value="NZ_LQMT02000007.1"/>
</dbReference>
<evidence type="ECO:0000256" key="1">
    <source>
        <dbReference type="ARBA" id="ARBA00001966"/>
    </source>
</evidence>
<dbReference type="EMBL" id="LQMT02000007">
    <property type="protein sequence ID" value="ONF73756.1"/>
    <property type="molecule type" value="Genomic_DNA"/>
</dbReference>
<accession>A0A1W2M2K7</accession>
<dbReference type="PANTHER" id="PTHR43409:SF7">
    <property type="entry name" value="BLL1977 PROTEIN"/>
    <property type="match status" value="1"/>
</dbReference>
<comment type="caution">
    <text evidence="8">The sequence shown here is derived from an EMBL/GenBank/DDBJ whole genome shotgun (WGS) entry which is preliminary data.</text>
</comment>
<dbReference type="InterPro" id="IPR051198">
    <property type="entry name" value="BchE-like"/>
</dbReference>
<dbReference type="InterPro" id="IPR006638">
    <property type="entry name" value="Elp3/MiaA/NifB-like_rSAM"/>
</dbReference>
<dbReference type="SFLD" id="SFLDG01082">
    <property type="entry name" value="B12-binding_domain_containing"/>
    <property type="match status" value="1"/>
</dbReference>
<evidence type="ECO:0000313" key="8">
    <source>
        <dbReference type="EMBL" id="ONF73756.1"/>
    </source>
</evidence>
<feature type="region of interest" description="Disordered" evidence="6">
    <location>
        <begin position="613"/>
        <end position="644"/>
    </location>
</feature>
<dbReference type="SFLD" id="SFLDF00324">
    <property type="entry name" value="bacteriocin_maturation"/>
    <property type="match status" value="1"/>
</dbReference>
<keyword evidence="2" id="KW-0949">S-adenosyl-L-methionine</keyword>
<dbReference type="SUPFAM" id="SSF102114">
    <property type="entry name" value="Radical SAM enzymes"/>
    <property type="match status" value="1"/>
</dbReference>
<evidence type="ECO:0000256" key="4">
    <source>
        <dbReference type="ARBA" id="ARBA00023004"/>
    </source>
</evidence>
<dbReference type="InterPro" id="IPR006158">
    <property type="entry name" value="Cobalamin-bd"/>
</dbReference>
<feature type="domain" description="B12-binding" evidence="7">
    <location>
        <begin position="71"/>
        <end position="209"/>
    </location>
</feature>
<dbReference type="GO" id="GO:0051536">
    <property type="term" value="F:iron-sulfur cluster binding"/>
    <property type="evidence" value="ECO:0007669"/>
    <property type="project" value="UniProtKB-KW"/>
</dbReference>
<dbReference type="PROSITE" id="PS51332">
    <property type="entry name" value="B12_BINDING"/>
    <property type="match status" value="1"/>
</dbReference>
<gene>
    <name evidence="8" type="ORF">AVR91_0206555</name>
</gene>
<dbReference type="InterPro" id="IPR023984">
    <property type="entry name" value="rSAM_ocin_1"/>
</dbReference>
<feature type="compositionally biased region" description="Basic and acidic residues" evidence="6">
    <location>
        <begin position="620"/>
        <end position="631"/>
    </location>
</feature>
<evidence type="ECO:0000256" key="2">
    <source>
        <dbReference type="ARBA" id="ARBA00022691"/>
    </source>
</evidence>
<evidence type="ECO:0000256" key="6">
    <source>
        <dbReference type="SAM" id="MobiDB-lite"/>
    </source>
</evidence>
<dbReference type="SMART" id="SM00729">
    <property type="entry name" value="Elp3"/>
    <property type="match status" value="1"/>
</dbReference>
<dbReference type="NCBIfam" id="TIGR03975">
    <property type="entry name" value="rSAM_ocin_1"/>
    <property type="match status" value="1"/>
</dbReference>
<organism evidence="8 9">
    <name type="scientific">Amycolatopsis keratiniphila subsp. keratiniphila</name>
    <dbReference type="NCBI Taxonomy" id="227715"/>
    <lineage>
        <taxon>Bacteria</taxon>
        <taxon>Bacillati</taxon>
        <taxon>Actinomycetota</taxon>
        <taxon>Actinomycetes</taxon>
        <taxon>Pseudonocardiales</taxon>
        <taxon>Pseudonocardiaceae</taxon>
        <taxon>Amycolatopsis</taxon>
        <taxon>Amycolatopsis japonica group</taxon>
    </lineage>
</organism>
<sequence>MLRVAFVNMPFADWNRPSFALSQLTALLTRDFPGQVQADVCYLNQDVAEYFGATTYESISVTHDHVDTGLGDWLFRQIAFPDAPDNTDEYFHRFYRGERWEEFRRHILALRAGLPEFCDRLIDRYRLAEADLVGFSSMFAQHVPSIALARLLKRRRPEVLTLFGGANCEAPMGAVIAEHVDAVDYVFSGPALDTFPAFVGHVLDGAPERADAIPGVVTRRNCRDPRFREAIGSDHDIDDLLLPEYDGFLAALDEHARLRETGTSKPMLFFETSRGCWWGQRSHCTFCGLNGQSMAYRNMDPKLAIEQFNWLFRFAPEYTALFCTDNVMPRSYPKEVFPHLEPPEGGSIYYEVKLPLSRQDLGRMSAAGVTVVQPGIEALASSTLKLMAKGTTAFQNLQFLKNCDEFGISPDWNLLIGFPLEEEAVYERYTHDIPLLTHLPPPSGVFMVRFDRFSPYFKRRAEFELDLHPMDFYGLTYPFGPEALEELAYFFADHNLGQYMQNALTWHERLRELVAGWNAAWAGDGPRPELRLVTADTGGFAVRDSRSGVPVEHPVDDATVELLRRLSSPARPDQLTPEQSGGEAGLTERIAWLKSLGLLFEENGRLLSLVLTEDGDETETEPRTVEPEARRLLPVLAGGRDGAR</sequence>
<dbReference type="AlphaFoldDB" id="A0A1W2M2K7"/>
<evidence type="ECO:0000259" key="7">
    <source>
        <dbReference type="PROSITE" id="PS51332"/>
    </source>
</evidence>
<name>A0A1W2M2K7_9PSEU</name>
<keyword evidence="4" id="KW-0408">Iron</keyword>
<dbReference type="PANTHER" id="PTHR43409">
    <property type="entry name" value="ANAEROBIC MAGNESIUM-PROTOPORPHYRIN IX MONOMETHYL ESTER CYCLASE-RELATED"/>
    <property type="match status" value="1"/>
</dbReference>
<dbReference type="InterPro" id="IPR058240">
    <property type="entry name" value="rSAM_sf"/>
</dbReference>